<comment type="caution">
    <text evidence="1">The sequence shown here is derived from an EMBL/GenBank/DDBJ whole genome shotgun (WGS) entry which is preliminary data.</text>
</comment>
<sequence>MTSSLAATQSRSTTLRDLIQIAEEGTDDLARRGGQPRQRSLDAVLAWSLDCLPPPRRASLLALSILPGRFDLEMAITILDAVDGCETHAVRHLAQASLIDLDGESYRILDTIRHAARRHLANDPDLAAAARLGLRAWAQQLAAALYREQRRFDDIPLDRVLALETALEQAMDDGASGLGKVWELVSLIAHCGEPSVRIVDLANRLMSGPLPADADDDLGFAGAINLLLHVGAVAVADDRLEAICAAADGHGVSPGSGYLHFNLAFHYGRRGDLRAARRHADAYLPFAASPAADATDRRMVHHLHGMIAQAAGEPEEALRHAERALIDARESDSNMDFDVALVTVAEVLLDLSRPEEALPLALEALRMIVPPGPLRRFKLAQVARAHAQLGNTEAAHATAREVEAELLASGRPRERIQAELAELRRKVPALAAAPATQTEA</sequence>
<proteinExistence type="predicted"/>
<dbReference type="SUPFAM" id="SSF48452">
    <property type="entry name" value="TPR-like"/>
    <property type="match status" value="1"/>
</dbReference>
<evidence type="ECO:0000313" key="2">
    <source>
        <dbReference type="Proteomes" id="UP000283644"/>
    </source>
</evidence>
<dbReference type="OrthoDB" id="56388at2"/>
<dbReference type="EMBL" id="QXGH01000013">
    <property type="protein sequence ID" value="RHW27263.1"/>
    <property type="molecule type" value="Genomic_DNA"/>
</dbReference>
<evidence type="ECO:0000313" key="1">
    <source>
        <dbReference type="EMBL" id="RHW27263.1"/>
    </source>
</evidence>
<dbReference type="Gene3D" id="1.25.40.10">
    <property type="entry name" value="Tetratricopeptide repeat domain"/>
    <property type="match status" value="1"/>
</dbReference>
<protein>
    <submittedName>
        <fullName evidence="1">Tetratricopeptide repeat protein</fullName>
    </submittedName>
</protein>
<reference evidence="1 2" key="1">
    <citation type="submission" date="2018-09" db="EMBL/GenBank/DDBJ databases">
        <title>Genome sequencing of Nocardioides immobilis CCTCC AB 2017083 for comparison to Nocardioides silvaticus.</title>
        <authorList>
            <person name="Li C."/>
            <person name="Wang G."/>
        </authorList>
    </citation>
    <scope>NUCLEOTIDE SEQUENCE [LARGE SCALE GENOMIC DNA]</scope>
    <source>
        <strain evidence="1 2">CCTCC AB 2017083</strain>
    </source>
</reference>
<keyword evidence="2" id="KW-1185">Reference proteome</keyword>
<dbReference type="PANTHER" id="PTHR47691">
    <property type="entry name" value="REGULATOR-RELATED"/>
    <property type="match status" value="1"/>
</dbReference>
<gene>
    <name evidence="1" type="ORF">D0Z08_08840</name>
</gene>
<organism evidence="1 2">
    <name type="scientific">Nocardioides immobilis</name>
    <dbReference type="NCBI Taxonomy" id="2049295"/>
    <lineage>
        <taxon>Bacteria</taxon>
        <taxon>Bacillati</taxon>
        <taxon>Actinomycetota</taxon>
        <taxon>Actinomycetes</taxon>
        <taxon>Propionibacteriales</taxon>
        <taxon>Nocardioidaceae</taxon>
        <taxon>Nocardioides</taxon>
    </lineage>
</organism>
<dbReference type="RefSeq" id="WP_118924768.1">
    <property type="nucleotide sequence ID" value="NZ_QXGH01000013.1"/>
</dbReference>
<dbReference type="InterPro" id="IPR011990">
    <property type="entry name" value="TPR-like_helical_dom_sf"/>
</dbReference>
<dbReference type="PANTHER" id="PTHR47691:SF3">
    <property type="entry name" value="HTH-TYPE TRANSCRIPTIONAL REGULATOR RV0890C-RELATED"/>
    <property type="match status" value="1"/>
</dbReference>
<name>A0A417Y3L8_9ACTN</name>
<dbReference type="AlphaFoldDB" id="A0A417Y3L8"/>
<dbReference type="Proteomes" id="UP000283644">
    <property type="component" value="Unassembled WGS sequence"/>
</dbReference>
<accession>A0A417Y3L8</accession>